<evidence type="ECO:0000313" key="4">
    <source>
        <dbReference type="EMBL" id="OQR76617.1"/>
    </source>
</evidence>
<protein>
    <submittedName>
        <fullName evidence="4">Hemicentin-2-like</fullName>
    </submittedName>
</protein>
<name>A0A1V9XSY8_9ACAR</name>
<dbReference type="InterPro" id="IPR007110">
    <property type="entry name" value="Ig-like_dom"/>
</dbReference>
<dbReference type="InterPro" id="IPR003599">
    <property type="entry name" value="Ig_sub"/>
</dbReference>
<gene>
    <name evidence="4" type="ORF">BIW11_03045</name>
</gene>
<keyword evidence="1" id="KW-0393">Immunoglobulin domain</keyword>
<keyword evidence="2" id="KW-0732">Signal</keyword>
<dbReference type="AlphaFoldDB" id="A0A1V9XSY8"/>
<evidence type="ECO:0000256" key="1">
    <source>
        <dbReference type="ARBA" id="ARBA00023319"/>
    </source>
</evidence>
<reference evidence="4 5" key="1">
    <citation type="journal article" date="2017" name="Gigascience">
        <title>Draft genome of the honey bee ectoparasitic mite, Tropilaelaps mercedesae, is shaped by the parasitic life history.</title>
        <authorList>
            <person name="Dong X."/>
            <person name="Armstrong S.D."/>
            <person name="Xia D."/>
            <person name="Makepeace B.L."/>
            <person name="Darby A.C."/>
            <person name="Kadowaki T."/>
        </authorList>
    </citation>
    <scope>NUCLEOTIDE SEQUENCE [LARGE SCALE GENOMIC DNA]</scope>
    <source>
        <strain evidence="4">Wuxi-XJTLU</strain>
    </source>
</reference>
<dbReference type="FunFam" id="2.60.40.10:FF:000333">
    <property type="entry name" value="Down syndrome cell adhesion molecule"/>
    <property type="match status" value="1"/>
</dbReference>
<dbReference type="Pfam" id="PF13927">
    <property type="entry name" value="Ig_3"/>
    <property type="match status" value="1"/>
</dbReference>
<dbReference type="PANTHER" id="PTHR10075:SF100">
    <property type="entry name" value="FASCICLIN-2"/>
    <property type="match status" value="1"/>
</dbReference>
<dbReference type="STRING" id="418985.A0A1V9XSY8"/>
<accession>A0A1V9XSY8</accession>
<dbReference type="InterPro" id="IPR036179">
    <property type="entry name" value="Ig-like_dom_sf"/>
</dbReference>
<dbReference type="SMART" id="SM00409">
    <property type="entry name" value="IG"/>
    <property type="match status" value="1"/>
</dbReference>
<comment type="caution">
    <text evidence="4">The sequence shown here is derived from an EMBL/GenBank/DDBJ whole genome shotgun (WGS) entry which is preliminary data.</text>
</comment>
<dbReference type="InterPro" id="IPR013783">
    <property type="entry name" value="Ig-like_fold"/>
</dbReference>
<dbReference type="GO" id="GO:0098632">
    <property type="term" value="F:cell-cell adhesion mediator activity"/>
    <property type="evidence" value="ECO:0007669"/>
    <property type="project" value="TreeGrafter"/>
</dbReference>
<dbReference type="GO" id="GO:0070593">
    <property type="term" value="P:dendrite self-avoidance"/>
    <property type="evidence" value="ECO:0007669"/>
    <property type="project" value="TreeGrafter"/>
</dbReference>
<dbReference type="SUPFAM" id="SSF48726">
    <property type="entry name" value="Immunoglobulin"/>
    <property type="match status" value="1"/>
</dbReference>
<dbReference type="InterPro" id="IPR003598">
    <property type="entry name" value="Ig_sub2"/>
</dbReference>
<organism evidence="4 5">
    <name type="scientific">Tropilaelaps mercedesae</name>
    <dbReference type="NCBI Taxonomy" id="418985"/>
    <lineage>
        <taxon>Eukaryota</taxon>
        <taxon>Metazoa</taxon>
        <taxon>Ecdysozoa</taxon>
        <taxon>Arthropoda</taxon>
        <taxon>Chelicerata</taxon>
        <taxon>Arachnida</taxon>
        <taxon>Acari</taxon>
        <taxon>Parasitiformes</taxon>
        <taxon>Mesostigmata</taxon>
        <taxon>Gamasina</taxon>
        <taxon>Dermanyssoidea</taxon>
        <taxon>Laelapidae</taxon>
        <taxon>Tropilaelaps</taxon>
    </lineage>
</organism>
<dbReference type="EMBL" id="MNPL01004603">
    <property type="protein sequence ID" value="OQR76617.1"/>
    <property type="molecule type" value="Genomic_DNA"/>
</dbReference>
<dbReference type="GO" id="GO:0005886">
    <property type="term" value="C:plasma membrane"/>
    <property type="evidence" value="ECO:0007669"/>
    <property type="project" value="TreeGrafter"/>
</dbReference>
<feature type="domain" description="Ig-like" evidence="3">
    <location>
        <begin position="25"/>
        <end position="115"/>
    </location>
</feature>
<evidence type="ECO:0000256" key="2">
    <source>
        <dbReference type="SAM" id="SignalP"/>
    </source>
</evidence>
<dbReference type="GO" id="GO:0030424">
    <property type="term" value="C:axon"/>
    <property type="evidence" value="ECO:0007669"/>
    <property type="project" value="TreeGrafter"/>
</dbReference>
<dbReference type="GO" id="GO:0007411">
    <property type="term" value="P:axon guidance"/>
    <property type="evidence" value="ECO:0007669"/>
    <property type="project" value="TreeGrafter"/>
</dbReference>
<feature type="signal peptide" evidence="2">
    <location>
        <begin position="1"/>
        <end position="21"/>
    </location>
</feature>
<dbReference type="SMART" id="SM00408">
    <property type="entry name" value="IGc2"/>
    <property type="match status" value="1"/>
</dbReference>
<evidence type="ECO:0000313" key="5">
    <source>
        <dbReference type="Proteomes" id="UP000192247"/>
    </source>
</evidence>
<dbReference type="PROSITE" id="PS50835">
    <property type="entry name" value="IG_LIKE"/>
    <property type="match status" value="1"/>
</dbReference>
<dbReference type="InParanoid" id="A0A1V9XSY8"/>
<keyword evidence="5" id="KW-1185">Reference proteome</keyword>
<proteinExistence type="predicted"/>
<dbReference type="Proteomes" id="UP000192247">
    <property type="component" value="Unassembled WGS sequence"/>
</dbReference>
<sequence length="163" mass="17738">MTPRARYHLFLVSLLFSTTSAGEAPQISPIKVPENLEEGQRLFIVCGVLKGSPPISFAWFKDNTPLISSLDLIIMQTNSYQEQLNIERLTADHIGNYSCSAKNSHGFDKITVPVLLKFAPRWIVNILPSNETSQVEAVSGGSVTIDCRAVGHPTPSVTVTKGG</sequence>
<dbReference type="OrthoDB" id="6513301at2759"/>
<dbReference type="GO" id="GO:0007156">
    <property type="term" value="P:homophilic cell adhesion via plasma membrane adhesion molecules"/>
    <property type="evidence" value="ECO:0007669"/>
    <property type="project" value="TreeGrafter"/>
</dbReference>
<evidence type="ECO:0000259" key="3">
    <source>
        <dbReference type="PROSITE" id="PS50835"/>
    </source>
</evidence>
<feature type="chain" id="PRO_5012099503" evidence="2">
    <location>
        <begin position="22"/>
        <end position="163"/>
    </location>
</feature>
<dbReference type="Gene3D" id="2.60.40.10">
    <property type="entry name" value="Immunoglobulins"/>
    <property type="match status" value="1"/>
</dbReference>
<dbReference type="PANTHER" id="PTHR10075">
    <property type="entry name" value="BASIGIN RELATED"/>
    <property type="match status" value="1"/>
</dbReference>